<dbReference type="AlphaFoldDB" id="A0AAV3XT04"/>
<organism evidence="1 2">
    <name type="scientific">Microseira wollei NIES-4236</name>
    <dbReference type="NCBI Taxonomy" id="2530354"/>
    <lineage>
        <taxon>Bacteria</taxon>
        <taxon>Bacillati</taxon>
        <taxon>Cyanobacteriota</taxon>
        <taxon>Cyanophyceae</taxon>
        <taxon>Oscillatoriophycideae</taxon>
        <taxon>Aerosakkonematales</taxon>
        <taxon>Aerosakkonemataceae</taxon>
        <taxon>Microseira</taxon>
    </lineage>
</organism>
<accession>A0AAV3XT04</accession>
<proteinExistence type="predicted"/>
<reference evidence="1" key="1">
    <citation type="submission" date="2019-10" db="EMBL/GenBank/DDBJ databases">
        <title>Draft genome sequece of Microseira wollei NIES-4236.</title>
        <authorList>
            <person name="Yamaguchi H."/>
            <person name="Suzuki S."/>
            <person name="Kawachi M."/>
        </authorList>
    </citation>
    <scope>NUCLEOTIDE SEQUENCE</scope>
    <source>
        <strain evidence="1">NIES-4236</strain>
    </source>
</reference>
<name>A0AAV3XT04_9CYAN</name>
<evidence type="ECO:0000313" key="1">
    <source>
        <dbReference type="EMBL" id="GET44351.1"/>
    </source>
</evidence>
<gene>
    <name evidence="1" type="ORF">MiSe_91770</name>
</gene>
<evidence type="ECO:0000313" key="2">
    <source>
        <dbReference type="Proteomes" id="UP001050975"/>
    </source>
</evidence>
<dbReference type="EMBL" id="BLAY01000332">
    <property type="protein sequence ID" value="GET44351.1"/>
    <property type="molecule type" value="Genomic_DNA"/>
</dbReference>
<sequence length="123" mass="13180">MVNWDKLFNPLAAIMPKSEDVSPTIPLPITEDKTNRFNKSLVPPGLKFAGNDSGLNTISCWFGDNGLPGNTLNLLTSFPLGANEYSELLGHQVGLTAGQRKPAEHNPALFSGRIATTIAISCD</sequence>
<dbReference type="Proteomes" id="UP001050975">
    <property type="component" value="Unassembled WGS sequence"/>
</dbReference>
<keyword evidence="2" id="KW-1185">Reference proteome</keyword>
<protein>
    <submittedName>
        <fullName evidence="1">Uncharacterized protein</fullName>
    </submittedName>
</protein>
<comment type="caution">
    <text evidence="1">The sequence shown here is derived from an EMBL/GenBank/DDBJ whole genome shotgun (WGS) entry which is preliminary data.</text>
</comment>